<evidence type="ECO:0000256" key="1">
    <source>
        <dbReference type="ARBA" id="ARBA00004651"/>
    </source>
</evidence>
<keyword evidence="6 7" id="KW-0472">Membrane</keyword>
<dbReference type="InterPro" id="IPR051393">
    <property type="entry name" value="ABC_transporter_permease"/>
</dbReference>
<keyword evidence="5 7" id="KW-1133">Transmembrane helix</keyword>
<accession>A0ABW5XFX3</accession>
<feature type="transmembrane region" description="Helical" evidence="7">
    <location>
        <begin position="129"/>
        <end position="150"/>
    </location>
</feature>
<feature type="transmembrane region" description="Helical" evidence="7">
    <location>
        <begin position="36"/>
        <end position="58"/>
    </location>
</feature>
<dbReference type="InterPro" id="IPR000515">
    <property type="entry name" value="MetI-like"/>
</dbReference>
<evidence type="ECO:0000256" key="5">
    <source>
        <dbReference type="ARBA" id="ARBA00022989"/>
    </source>
</evidence>
<sequence length="314" mass="35516">MALALTRSAKKKPSSHNLSPTLTHNERRRNLTGWTFLLPAALMIAVMSFYPMIQAFILSLQTGRGTKMDFADPLYFNYARLLEDEIFKMTLKNTFIYLIIQVPIMLVLALILANLLNDRNLRFKGLWRTAIFLPCAVSLVSYSLVFRTLFANDGFVNDALTGLGILDNPVNWLGQPDTARFVIILGLIWRWTGYNMVFYLAALQNIDYSSLEAAKIDGANSIKTFFYVTLPQLKPMILLTAIMSTNGTLQLFDESWNLTRGGPAYQSMTMSHYLYEVSFQKNPNFGYASAISYVILILVAVLALVQMRVGDKRD</sequence>
<feature type="transmembrane region" description="Helical" evidence="7">
    <location>
        <begin position="224"/>
        <end position="243"/>
    </location>
</feature>
<comment type="similarity">
    <text evidence="7">Belongs to the binding-protein-dependent transport system permease family.</text>
</comment>
<comment type="caution">
    <text evidence="10">The sequence shown here is derived from an EMBL/GenBank/DDBJ whole genome shotgun (WGS) entry which is preliminary data.</text>
</comment>
<feature type="transmembrane region" description="Helical" evidence="7">
    <location>
        <begin position="285"/>
        <end position="305"/>
    </location>
</feature>
<keyword evidence="3" id="KW-1003">Cell membrane</keyword>
<dbReference type="Gene3D" id="1.10.3720.10">
    <property type="entry name" value="MetI-like"/>
    <property type="match status" value="1"/>
</dbReference>
<dbReference type="RefSeq" id="WP_377465819.1">
    <property type="nucleotide sequence ID" value="NZ_JBHUOP010000002.1"/>
</dbReference>
<evidence type="ECO:0000256" key="3">
    <source>
        <dbReference type="ARBA" id="ARBA00022475"/>
    </source>
</evidence>
<keyword evidence="4 7" id="KW-0812">Transmembrane</keyword>
<protein>
    <submittedName>
        <fullName evidence="10">Carbohydrate ABC transporter permease</fullName>
    </submittedName>
</protein>
<evidence type="ECO:0000256" key="2">
    <source>
        <dbReference type="ARBA" id="ARBA00022448"/>
    </source>
</evidence>
<feature type="transmembrane region" description="Helical" evidence="7">
    <location>
        <begin position="181"/>
        <end position="203"/>
    </location>
</feature>
<dbReference type="Proteomes" id="UP001597391">
    <property type="component" value="Unassembled WGS sequence"/>
</dbReference>
<evidence type="ECO:0000313" key="10">
    <source>
        <dbReference type="EMBL" id="MFD2840131.1"/>
    </source>
</evidence>
<name>A0ABW5XFX3_9MICO</name>
<dbReference type="PROSITE" id="PS50928">
    <property type="entry name" value="ABC_TM1"/>
    <property type="match status" value="1"/>
</dbReference>
<evidence type="ECO:0000259" key="9">
    <source>
        <dbReference type="PROSITE" id="PS50928"/>
    </source>
</evidence>
<evidence type="ECO:0000256" key="7">
    <source>
        <dbReference type="RuleBase" id="RU363032"/>
    </source>
</evidence>
<dbReference type="CDD" id="cd06261">
    <property type="entry name" value="TM_PBP2"/>
    <property type="match status" value="1"/>
</dbReference>
<comment type="subcellular location">
    <subcellularLocation>
        <location evidence="1 7">Cell membrane</location>
        <topology evidence="1 7">Multi-pass membrane protein</topology>
    </subcellularLocation>
</comment>
<evidence type="ECO:0000256" key="4">
    <source>
        <dbReference type="ARBA" id="ARBA00022692"/>
    </source>
</evidence>
<dbReference type="InterPro" id="IPR035906">
    <property type="entry name" value="MetI-like_sf"/>
</dbReference>
<keyword evidence="2 7" id="KW-0813">Transport</keyword>
<evidence type="ECO:0000256" key="6">
    <source>
        <dbReference type="ARBA" id="ARBA00023136"/>
    </source>
</evidence>
<dbReference type="PANTHER" id="PTHR30193:SF37">
    <property type="entry name" value="INNER MEMBRANE ABC TRANSPORTER PERMEASE PROTEIN YCJO"/>
    <property type="match status" value="1"/>
</dbReference>
<dbReference type="SUPFAM" id="SSF161098">
    <property type="entry name" value="MetI-like"/>
    <property type="match status" value="1"/>
</dbReference>
<evidence type="ECO:0000256" key="8">
    <source>
        <dbReference type="SAM" id="MobiDB-lite"/>
    </source>
</evidence>
<feature type="domain" description="ABC transmembrane type-1" evidence="9">
    <location>
        <begin position="91"/>
        <end position="306"/>
    </location>
</feature>
<keyword evidence="11" id="KW-1185">Reference proteome</keyword>
<organism evidence="10 11">
    <name type="scientific">Populibacterium corticicola</name>
    <dbReference type="NCBI Taxonomy" id="1812826"/>
    <lineage>
        <taxon>Bacteria</taxon>
        <taxon>Bacillati</taxon>
        <taxon>Actinomycetota</taxon>
        <taxon>Actinomycetes</taxon>
        <taxon>Micrococcales</taxon>
        <taxon>Jonesiaceae</taxon>
        <taxon>Populibacterium</taxon>
    </lineage>
</organism>
<dbReference type="EMBL" id="JBHUOP010000002">
    <property type="protein sequence ID" value="MFD2840131.1"/>
    <property type="molecule type" value="Genomic_DNA"/>
</dbReference>
<evidence type="ECO:0000313" key="11">
    <source>
        <dbReference type="Proteomes" id="UP001597391"/>
    </source>
</evidence>
<gene>
    <name evidence="10" type="ORF">ACFSYH_06060</name>
</gene>
<feature type="transmembrane region" description="Helical" evidence="7">
    <location>
        <begin position="95"/>
        <end position="117"/>
    </location>
</feature>
<feature type="region of interest" description="Disordered" evidence="8">
    <location>
        <begin position="1"/>
        <end position="22"/>
    </location>
</feature>
<reference evidence="11" key="1">
    <citation type="journal article" date="2019" name="Int. J. Syst. Evol. Microbiol.">
        <title>The Global Catalogue of Microorganisms (GCM) 10K type strain sequencing project: providing services to taxonomists for standard genome sequencing and annotation.</title>
        <authorList>
            <consortium name="The Broad Institute Genomics Platform"/>
            <consortium name="The Broad Institute Genome Sequencing Center for Infectious Disease"/>
            <person name="Wu L."/>
            <person name="Ma J."/>
        </authorList>
    </citation>
    <scope>NUCLEOTIDE SEQUENCE [LARGE SCALE GENOMIC DNA]</scope>
    <source>
        <strain evidence="11">KCTC 33576</strain>
    </source>
</reference>
<proteinExistence type="inferred from homology"/>
<dbReference type="Pfam" id="PF00528">
    <property type="entry name" value="BPD_transp_1"/>
    <property type="match status" value="1"/>
</dbReference>
<dbReference type="PANTHER" id="PTHR30193">
    <property type="entry name" value="ABC TRANSPORTER PERMEASE PROTEIN"/>
    <property type="match status" value="1"/>
</dbReference>